<feature type="domain" description="Flagellar motor switch protein FliG N-terminal" evidence="13">
    <location>
        <begin position="13"/>
        <end position="110"/>
    </location>
</feature>
<name>A0A2D2D3W0_METT3</name>
<dbReference type="Pfam" id="PF14842">
    <property type="entry name" value="FliG_N"/>
    <property type="match status" value="1"/>
</dbReference>
<evidence type="ECO:0000256" key="7">
    <source>
        <dbReference type="ARBA" id="ARBA00022779"/>
    </source>
</evidence>
<comment type="subcellular location">
    <subcellularLocation>
        <location evidence="1">Bacterial flagellum basal body</location>
    </subcellularLocation>
    <subcellularLocation>
        <location evidence="2">Cell membrane</location>
        <topology evidence="2">Peripheral membrane protein</topology>
        <orientation evidence="2">Cytoplasmic side</orientation>
    </subcellularLocation>
</comment>
<dbReference type="GO" id="GO:0006935">
    <property type="term" value="P:chemotaxis"/>
    <property type="evidence" value="ECO:0007669"/>
    <property type="project" value="UniProtKB-KW"/>
</dbReference>
<dbReference type="Proteomes" id="UP000230709">
    <property type="component" value="Chromosome"/>
</dbReference>
<evidence type="ECO:0000256" key="5">
    <source>
        <dbReference type="ARBA" id="ARBA00022475"/>
    </source>
</evidence>
<evidence type="ECO:0000313" key="15">
    <source>
        <dbReference type="Proteomes" id="UP000230709"/>
    </source>
</evidence>
<proteinExistence type="inferred from homology"/>
<dbReference type="STRING" id="595536.GCA_000178815_01441"/>
<comment type="similarity">
    <text evidence="3">Belongs to the FliG family.</text>
</comment>
<evidence type="ECO:0000256" key="6">
    <source>
        <dbReference type="ARBA" id="ARBA00022500"/>
    </source>
</evidence>
<dbReference type="Pfam" id="PF01706">
    <property type="entry name" value="FliG_C"/>
    <property type="match status" value="1"/>
</dbReference>
<feature type="domain" description="Flagellar motor switch protein FliG middle" evidence="12">
    <location>
        <begin position="128"/>
        <end position="194"/>
    </location>
</feature>
<dbReference type="GO" id="GO:0003774">
    <property type="term" value="F:cytoskeletal motor activity"/>
    <property type="evidence" value="ECO:0007669"/>
    <property type="project" value="InterPro"/>
</dbReference>
<keyword evidence="14" id="KW-0969">Cilium</keyword>
<dbReference type="PANTHER" id="PTHR30534">
    <property type="entry name" value="FLAGELLAR MOTOR SWITCH PROTEIN FLIG"/>
    <property type="match status" value="1"/>
</dbReference>
<dbReference type="Pfam" id="PF14841">
    <property type="entry name" value="FliG_M"/>
    <property type="match status" value="1"/>
</dbReference>
<evidence type="ECO:0000256" key="1">
    <source>
        <dbReference type="ARBA" id="ARBA00004117"/>
    </source>
</evidence>
<evidence type="ECO:0000256" key="4">
    <source>
        <dbReference type="ARBA" id="ARBA00021870"/>
    </source>
</evidence>
<dbReference type="InterPro" id="IPR000090">
    <property type="entry name" value="Flg_Motor_Flig"/>
</dbReference>
<dbReference type="KEGG" id="mtw:CQW49_18735"/>
<comment type="function">
    <text evidence="10">FliG is one of three proteins (FliG, FliN, FliM) that forms the rotor-mounted switch complex (C ring), located at the base of the basal body. This complex interacts with the CheY and CheZ chemotaxis proteins, in addition to contacting components of the motor that determine the direction of flagellar rotation.</text>
</comment>
<keyword evidence="8" id="KW-0472">Membrane</keyword>
<evidence type="ECO:0000259" key="12">
    <source>
        <dbReference type="Pfam" id="PF14841"/>
    </source>
</evidence>
<gene>
    <name evidence="14" type="ORF">CQW49_18735</name>
</gene>
<keyword evidence="6" id="KW-0145">Chemotaxis</keyword>
<organism evidence="14 15">
    <name type="scientific">Methylosinus trichosporium (strain ATCC 35070 / NCIMB 11131 / UNIQEM 75 / OB3b)</name>
    <dbReference type="NCBI Taxonomy" id="595536"/>
    <lineage>
        <taxon>Bacteria</taxon>
        <taxon>Pseudomonadati</taxon>
        <taxon>Pseudomonadota</taxon>
        <taxon>Alphaproteobacteria</taxon>
        <taxon>Hyphomicrobiales</taxon>
        <taxon>Methylocystaceae</taxon>
        <taxon>Methylosinus</taxon>
    </lineage>
</organism>
<sequence>MTSAMTTEQTRVLNGPEKVAALLLSVDKFVAQRVLKHFDQSELRQITKFAAGLGSVPASAIEPLIEEFMSELSSGGGDLRGTVGEAEQLITGVVPPDQVAEIMSEVRGSPNGLVWERVGDAPEGAFTEFVAKEHPQTVALMLSRIDPARAARTLNAVPQALRDEVVRRMLGARNVADETLRLLESVLQVELLQNTELTASAAKNAKLASIINKMERDQAEGALRSLSERRPRDAEALKSMLFTFEDVTRLNVRARMILFDTVPTDRVVLALRGAEVDIRDFILAALSSRMRRMVESELATGSSPPRRDILEARRLIADTVLKLAEQGKIDLSSPAEGIPE</sequence>
<dbReference type="InterPro" id="IPR032779">
    <property type="entry name" value="FliG_M"/>
</dbReference>
<dbReference type="PRINTS" id="PR00954">
    <property type="entry name" value="FLGMOTORFLIG"/>
</dbReference>
<dbReference type="AlphaFoldDB" id="A0A2D2D3W0"/>
<dbReference type="GO" id="GO:0071973">
    <property type="term" value="P:bacterial-type flagellum-dependent cell motility"/>
    <property type="evidence" value="ECO:0007669"/>
    <property type="project" value="InterPro"/>
</dbReference>
<evidence type="ECO:0000256" key="3">
    <source>
        <dbReference type="ARBA" id="ARBA00010299"/>
    </source>
</evidence>
<keyword evidence="14" id="KW-0282">Flagellum</keyword>
<accession>A0A2D2D3W0</accession>
<evidence type="ECO:0000313" key="14">
    <source>
        <dbReference type="EMBL" id="ATQ69690.1"/>
    </source>
</evidence>
<evidence type="ECO:0000259" key="13">
    <source>
        <dbReference type="Pfam" id="PF14842"/>
    </source>
</evidence>
<protein>
    <recommendedName>
        <fullName evidence="4">Flagellar motor switch protein FliG</fullName>
    </recommendedName>
</protein>
<dbReference type="SUPFAM" id="SSF48029">
    <property type="entry name" value="FliG"/>
    <property type="match status" value="2"/>
</dbReference>
<feature type="domain" description="Flagellar motor switch protein FliG C-terminal" evidence="11">
    <location>
        <begin position="225"/>
        <end position="331"/>
    </location>
</feature>
<dbReference type="InterPro" id="IPR028263">
    <property type="entry name" value="FliG_N"/>
</dbReference>
<dbReference type="EMBL" id="CP023737">
    <property type="protein sequence ID" value="ATQ69690.1"/>
    <property type="molecule type" value="Genomic_DNA"/>
</dbReference>
<dbReference type="GO" id="GO:0005886">
    <property type="term" value="C:plasma membrane"/>
    <property type="evidence" value="ECO:0007669"/>
    <property type="project" value="UniProtKB-SubCell"/>
</dbReference>
<dbReference type="GO" id="GO:0009425">
    <property type="term" value="C:bacterial-type flagellum basal body"/>
    <property type="evidence" value="ECO:0007669"/>
    <property type="project" value="UniProtKB-SubCell"/>
</dbReference>
<dbReference type="InterPro" id="IPR023087">
    <property type="entry name" value="Flg_Motor_Flig_C"/>
</dbReference>
<keyword evidence="7" id="KW-0283">Flagellar rotation</keyword>
<keyword evidence="5" id="KW-1003">Cell membrane</keyword>
<keyword evidence="15" id="KW-1185">Reference proteome</keyword>
<dbReference type="Gene3D" id="1.10.220.30">
    <property type="match status" value="3"/>
</dbReference>
<evidence type="ECO:0000256" key="10">
    <source>
        <dbReference type="ARBA" id="ARBA00025598"/>
    </source>
</evidence>
<evidence type="ECO:0000256" key="8">
    <source>
        <dbReference type="ARBA" id="ARBA00023136"/>
    </source>
</evidence>
<keyword evidence="14" id="KW-0966">Cell projection</keyword>
<reference evidence="15" key="1">
    <citation type="submission" date="2017-10" db="EMBL/GenBank/DDBJ databases">
        <title>Completed PacBio SMRT sequence of Methylosinus trichosporium OB3b reveals presence of a third large plasmid.</title>
        <authorList>
            <person name="Charles T.C."/>
            <person name="Lynch M.D.J."/>
            <person name="Heil J.R."/>
            <person name="Cheng J."/>
        </authorList>
    </citation>
    <scope>NUCLEOTIDE SEQUENCE [LARGE SCALE GENOMIC DNA]</scope>
    <source>
        <strain evidence="15">OB3b</strain>
    </source>
</reference>
<dbReference type="PANTHER" id="PTHR30534:SF0">
    <property type="entry name" value="FLAGELLAR MOTOR SWITCH PROTEIN FLIG"/>
    <property type="match status" value="1"/>
</dbReference>
<evidence type="ECO:0000256" key="9">
    <source>
        <dbReference type="ARBA" id="ARBA00023143"/>
    </source>
</evidence>
<dbReference type="InterPro" id="IPR011002">
    <property type="entry name" value="FliG_a-hlx"/>
</dbReference>
<evidence type="ECO:0000259" key="11">
    <source>
        <dbReference type="Pfam" id="PF01706"/>
    </source>
</evidence>
<evidence type="ECO:0000256" key="2">
    <source>
        <dbReference type="ARBA" id="ARBA00004413"/>
    </source>
</evidence>
<keyword evidence="9" id="KW-0975">Bacterial flagellum</keyword>